<proteinExistence type="predicted"/>
<dbReference type="PANTHER" id="PTHR32343">
    <property type="entry name" value="SERINE/ARGININE-RICH SPLICING FACTOR"/>
    <property type="match status" value="1"/>
</dbReference>
<evidence type="ECO:0000259" key="1">
    <source>
        <dbReference type="SMART" id="SM00360"/>
    </source>
</evidence>
<keyword evidence="3" id="KW-1185">Reference proteome</keyword>
<evidence type="ECO:0000313" key="3">
    <source>
        <dbReference type="Proteomes" id="UP001634007"/>
    </source>
</evidence>
<accession>A0ABD3J2A6</accession>
<dbReference type="SMART" id="SM00360">
    <property type="entry name" value="RRM"/>
    <property type="match status" value="1"/>
</dbReference>
<dbReference type="InterPro" id="IPR035979">
    <property type="entry name" value="RBD_domain_sf"/>
</dbReference>
<protein>
    <recommendedName>
        <fullName evidence="1">RRM domain-containing protein</fullName>
    </recommendedName>
</protein>
<dbReference type="Proteomes" id="UP001634007">
    <property type="component" value="Unassembled WGS sequence"/>
</dbReference>
<dbReference type="Gene3D" id="3.30.70.330">
    <property type="match status" value="1"/>
</dbReference>
<dbReference type="Pfam" id="PF00076">
    <property type="entry name" value="RRM_1"/>
    <property type="match status" value="1"/>
</dbReference>
<reference evidence="2 3" key="1">
    <citation type="submission" date="2024-11" db="EMBL/GenBank/DDBJ databases">
        <title>Chromosome-level genome assembly of Eucalyptus globulus Labill. provides insights into its genome evolution.</title>
        <authorList>
            <person name="Li X."/>
        </authorList>
    </citation>
    <scope>NUCLEOTIDE SEQUENCE [LARGE SCALE GENOMIC DNA]</scope>
    <source>
        <strain evidence="2">CL2024</strain>
        <tissue evidence="2">Fresh tender leaves</tissue>
    </source>
</reference>
<dbReference type="PANTHER" id="PTHR32343:SF44">
    <property type="entry name" value="PROTEIN VIP1-LIKE"/>
    <property type="match status" value="1"/>
</dbReference>
<dbReference type="AlphaFoldDB" id="A0ABD3J2A6"/>
<organism evidence="2 3">
    <name type="scientific">Eucalyptus globulus</name>
    <name type="common">Tasmanian blue gum</name>
    <dbReference type="NCBI Taxonomy" id="34317"/>
    <lineage>
        <taxon>Eukaryota</taxon>
        <taxon>Viridiplantae</taxon>
        <taxon>Streptophyta</taxon>
        <taxon>Embryophyta</taxon>
        <taxon>Tracheophyta</taxon>
        <taxon>Spermatophyta</taxon>
        <taxon>Magnoliopsida</taxon>
        <taxon>eudicotyledons</taxon>
        <taxon>Gunneridae</taxon>
        <taxon>Pentapetalae</taxon>
        <taxon>rosids</taxon>
        <taxon>malvids</taxon>
        <taxon>Myrtales</taxon>
        <taxon>Myrtaceae</taxon>
        <taxon>Myrtoideae</taxon>
        <taxon>Eucalypteae</taxon>
        <taxon>Eucalyptus</taxon>
    </lineage>
</organism>
<comment type="caution">
    <text evidence="2">The sequence shown here is derived from an EMBL/GenBank/DDBJ whole genome shotgun (WGS) entry which is preliminary data.</text>
</comment>
<dbReference type="EMBL" id="JBJKBG010000010">
    <property type="protein sequence ID" value="KAL3719640.1"/>
    <property type="molecule type" value="Genomic_DNA"/>
</dbReference>
<gene>
    <name evidence="2" type="ORF">ACJRO7_004593</name>
</gene>
<sequence>MGALNLTIQVQNVPPAMTAADLATYFSFCGTVDKIQLQRNKDKPQSAQVTFRQPFAFRTALLLDNATVDEQPIRVSLWEGDIKDDQEETWHDPAALPPDEAVTPGGTTNIWDRTRDMLEEKYKLSERGQELVDQACSAIHTAENAAEGFLSLLEDHPYVATGLMFVSGALYEAAKYAAQVAATTKRLISSITPGLKGPQP</sequence>
<dbReference type="SUPFAM" id="SSF54928">
    <property type="entry name" value="RNA-binding domain, RBD"/>
    <property type="match status" value="1"/>
</dbReference>
<dbReference type="InterPro" id="IPR012677">
    <property type="entry name" value="Nucleotide-bd_a/b_plait_sf"/>
</dbReference>
<feature type="domain" description="RRM" evidence="1">
    <location>
        <begin position="7"/>
        <end position="76"/>
    </location>
</feature>
<dbReference type="InterPro" id="IPR000504">
    <property type="entry name" value="RRM_dom"/>
</dbReference>
<evidence type="ECO:0000313" key="2">
    <source>
        <dbReference type="EMBL" id="KAL3719640.1"/>
    </source>
</evidence>
<name>A0ABD3J2A6_EUCGL</name>